<name>A0A811P3I1_9POAL</name>
<evidence type="ECO:0000313" key="3">
    <source>
        <dbReference type="Proteomes" id="UP000604825"/>
    </source>
</evidence>
<dbReference type="AlphaFoldDB" id="A0A811P3I1"/>
<comment type="caution">
    <text evidence="2">The sequence shown here is derived from an EMBL/GenBank/DDBJ whole genome shotgun (WGS) entry which is preliminary data.</text>
</comment>
<evidence type="ECO:0000256" key="1">
    <source>
        <dbReference type="SAM" id="MobiDB-lite"/>
    </source>
</evidence>
<dbReference type="Proteomes" id="UP000604825">
    <property type="component" value="Unassembled WGS sequence"/>
</dbReference>
<sequence length="204" mass="22020">MQQVYVPKKVEVPVVSPPRARPQSVITIGSMEAPVINHDGPIVIEEILASKQDEAPKDVAGIEEKKHFEGDSKYRQPIWCPRGLNKTQRCKLQRAQHKQQKREKLDMMSAKPTPVLSQSAKPTLPAPATLDVPESAKPTSPADAALGSPESAKPTLELAEPTPAVSGASEVSSNDFATTIAALVGMEVPEVLDEEIVDYEATPK</sequence>
<feature type="region of interest" description="Disordered" evidence="1">
    <location>
        <begin position="86"/>
        <end position="172"/>
    </location>
</feature>
<reference evidence="2" key="1">
    <citation type="submission" date="2020-10" db="EMBL/GenBank/DDBJ databases">
        <authorList>
            <person name="Han B."/>
            <person name="Lu T."/>
            <person name="Zhao Q."/>
            <person name="Huang X."/>
            <person name="Zhao Y."/>
        </authorList>
    </citation>
    <scope>NUCLEOTIDE SEQUENCE</scope>
</reference>
<feature type="compositionally biased region" description="Basic residues" evidence="1">
    <location>
        <begin position="88"/>
        <end position="101"/>
    </location>
</feature>
<keyword evidence="3" id="KW-1185">Reference proteome</keyword>
<proteinExistence type="predicted"/>
<dbReference type="EMBL" id="CAJGYO010000005">
    <property type="protein sequence ID" value="CAD6232855.1"/>
    <property type="molecule type" value="Genomic_DNA"/>
</dbReference>
<gene>
    <name evidence="2" type="ORF">NCGR_LOCUS22423</name>
</gene>
<evidence type="ECO:0000313" key="2">
    <source>
        <dbReference type="EMBL" id="CAD6232855.1"/>
    </source>
</evidence>
<organism evidence="2 3">
    <name type="scientific">Miscanthus lutarioriparius</name>
    <dbReference type="NCBI Taxonomy" id="422564"/>
    <lineage>
        <taxon>Eukaryota</taxon>
        <taxon>Viridiplantae</taxon>
        <taxon>Streptophyta</taxon>
        <taxon>Embryophyta</taxon>
        <taxon>Tracheophyta</taxon>
        <taxon>Spermatophyta</taxon>
        <taxon>Magnoliopsida</taxon>
        <taxon>Liliopsida</taxon>
        <taxon>Poales</taxon>
        <taxon>Poaceae</taxon>
        <taxon>PACMAD clade</taxon>
        <taxon>Panicoideae</taxon>
        <taxon>Andropogonodae</taxon>
        <taxon>Andropogoneae</taxon>
        <taxon>Saccharinae</taxon>
        <taxon>Miscanthus</taxon>
    </lineage>
</organism>
<accession>A0A811P3I1</accession>
<protein>
    <submittedName>
        <fullName evidence="2">Uncharacterized protein</fullName>
    </submittedName>
</protein>